<gene>
    <name evidence="3" type="ORF">DFH07DRAFT_795665</name>
</gene>
<dbReference type="Proteomes" id="UP001215280">
    <property type="component" value="Unassembled WGS sequence"/>
</dbReference>
<feature type="region of interest" description="Disordered" evidence="2">
    <location>
        <begin position="185"/>
        <end position="260"/>
    </location>
</feature>
<keyword evidence="4" id="KW-1185">Reference proteome</keyword>
<evidence type="ECO:0000256" key="2">
    <source>
        <dbReference type="SAM" id="MobiDB-lite"/>
    </source>
</evidence>
<sequence>MLMHNGFYAWLQGKNNKKLNHSKSLIKGTTISASITLSKSVDYFFCFSTLVCGQRTLEPQTCVGELFLPTGTGEVRLAGTAVLDERRSSSQLGQIKNGSNGNDPTFWFEAAFPPEDDFVRLRIRRARIIKCYGGPGKDTIDYIDPPETPFAVFQFNFVGGRRILPKPAQRVVVLRKEASAMHVNRDLGIGDKRKRGSTESDVNSSDLSSIPEFSASRSHSRETERPDISKRLRSAHEPRNIAPSSSSKGNTDEPLDIGDEYIAELEREKQLQTKLKEKLLATKQRNQKLQEMLDGDL</sequence>
<dbReference type="AlphaFoldDB" id="A0AAD7NWG8"/>
<feature type="coiled-coil region" evidence="1">
    <location>
        <begin position="262"/>
        <end position="292"/>
    </location>
</feature>
<name>A0AAD7NWG8_9AGAR</name>
<keyword evidence="1" id="KW-0175">Coiled coil</keyword>
<dbReference type="EMBL" id="JARJLG010000008">
    <property type="protein sequence ID" value="KAJ7778702.1"/>
    <property type="molecule type" value="Genomic_DNA"/>
</dbReference>
<feature type="compositionally biased region" description="Basic and acidic residues" evidence="2">
    <location>
        <begin position="219"/>
        <end position="239"/>
    </location>
</feature>
<comment type="caution">
    <text evidence="3">The sequence shown here is derived from an EMBL/GenBank/DDBJ whole genome shotgun (WGS) entry which is preliminary data.</text>
</comment>
<protein>
    <submittedName>
        <fullName evidence="3">Uncharacterized protein</fullName>
    </submittedName>
</protein>
<feature type="compositionally biased region" description="Polar residues" evidence="2">
    <location>
        <begin position="199"/>
        <end position="208"/>
    </location>
</feature>
<organism evidence="3 4">
    <name type="scientific">Mycena maculata</name>
    <dbReference type="NCBI Taxonomy" id="230809"/>
    <lineage>
        <taxon>Eukaryota</taxon>
        <taxon>Fungi</taxon>
        <taxon>Dikarya</taxon>
        <taxon>Basidiomycota</taxon>
        <taxon>Agaricomycotina</taxon>
        <taxon>Agaricomycetes</taxon>
        <taxon>Agaricomycetidae</taxon>
        <taxon>Agaricales</taxon>
        <taxon>Marasmiineae</taxon>
        <taxon>Mycenaceae</taxon>
        <taxon>Mycena</taxon>
    </lineage>
</organism>
<reference evidence="3" key="1">
    <citation type="submission" date="2023-03" db="EMBL/GenBank/DDBJ databases">
        <title>Massive genome expansion in bonnet fungi (Mycena s.s.) driven by repeated elements and novel gene families across ecological guilds.</title>
        <authorList>
            <consortium name="Lawrence Berkeley National Laboratory"/>
            <person name="Harder C.B."/>
            <person name="Miyauchi S."/>
            <person name="Viragh M."/>
            <person name="Kuo A."/>
            <person name="Thoen E."/>
            <person name="Andreopoulos B."/>
            <person name="Lu D."/>
            <person name="Skrede I."/>
            <person name="Drula E."/>
            <person name="Henrissat B."/>
            <person name="Morin E."/>
            <person name="Kohler A."/>
            <person name="Barry K."/>
            <person name="LaButti K."/>
            <person name="Morin E."/>
            <person name="Salamov A."/>
            <person name="Lipzen A."/>
            <person name="Mereny Z."/>
            <person name="Hegedus B."/>
            <person name="Baldrian P."/>
            <person name="Stursova M."/>
            <person name="Weitz H."/>
            <person name="Taylor A."/>
            <person name="Grigoriev I.V."/>
            <person name="Nagy L.G."/>
            <person name="Martin F."/>
            <person name="Kauserud H."/>
        </authorList>
    </citation>
    <scope>NUCLEOTIDE SEQUENCE</scope>
    <source>
        <strain evidence="3">CBHHK188m</strain>
    </source>
</reference>
<evidence type="ECO:0000256" key="1">
    <source>
        <dbReference type="SAM" id="Coils"/>
    </source>
</evidence>
<accession>A0AAD7NWG8</accession>
<evidence type="ECO:0000313" key="3">
    <source>
        <dbReference type="EMBL" id="KAJ7778702.1"/>
    </source>
</evidence>
<evidence type="ECO:0000313" key="4">
    <source>
        <dbReference type="Proteomes" id="UP001215280"/>
    </source>
</evidence>
<proteinExistence type="predicted"/>